<dbReference type="Gene3D" id="3.40.50.1820">
    <property type="entry name" value="alpha/beta hydrolase"/>
    <property type="match status" value="1"/>
</dbReference>
<proteinExistence type="predicted"/>
<name>A0A9D1N620_9FIRM</name>
<dbReference type="SUPFAM" id="SSF53474">
    <property type="entry name" value="alpha/beta-Hydrolases"/>
    <property type="match status" value="1"/>
</dbReference>
<dbReference type="Pfam" id="PF12146">
    <property type="entry name" value="Hydrolase_4"/>
    <property type="match status" value="1"/>
</dbReference>
<reference evidence="2" key="2">
    <citation type="journal article" date="2021" name="PeerJ">
        <title>Extensive microbial diversity within the chicken gut microbiome revealed by metagenomics and culture.</title>
        <authorList>
            <person name="Gilroy R."/>
            <person name="Ravi A."/>
            <person name="Getino M."/>
            <person name="Pursley I."/>
            <person name="Horton D.L."/>
            <person name="Alikhan N.F."/>
            <person name="Baker D."/>
            <person name="Gharbi K."/>
            <person name="Hall N."/>
            <person name="Watson M."/>
            <person name="Adriaenssens E.M."/>
            <person name="Foster-Nyarko E."/>
            <person name="Jarju S."/>
            <person name="Secka A."/>
            <person name="Antonio M."/>
            <person name="Oren A."/>
            <person name="Chaudhuri R.R."/>
            <person name="La Ragione R."/>
            <person name="Hildebrand F."/>
            <person name="Pallen M.J."/>
        </authorList>
    </citation>
    <scope>NUCLEOTIDE SEQUENCE</scope>
    <source>
        <strain evidence="2">ChiSjej4B22-8349</strain>
    </source>
</reference>
<reference evidence="2" key="1">
    <citation type="submission" date="2020-10" db="EMBL/GenBank/DDBJ databases">
        <authorList>
            <person name="Gilroy R."/>
        </authorList>
    </citation>
    <scope>NUCLEOTIDE SEQUENCE</scope>
    <source>
        <strain evidence="2">ChiSjej4B22-8349</strain>
    </source>
</reference>
<evidence type="ECO:0000259" key="1">
    <source>
        <dbReference type="Pfam" id="PF12146"/>
    </source>
</evidence>
<comment type="caution">
    <text evidence="2">The sequence shown here is derived from an EMBL/GenBank/DDBJ whole genome shotgun (WGS) entry which is preliminary data.</text>
</comment>
<evidence type="ECO:0000313" key="3">
    <source>
        <dbReference type="Proteomes" id="UP000824130"/>
    </source>
</evidence>
<evidence type="ECO:0000313" key="2">
    <source>
        <dbReference type="EMBL" id="HIU95311.1"/>
    </source>
</evidence>
<gene>
    <name evidence="2" type="ORF">IAD25_01175</name>
</gene>
<dbReference type="InterPro" id="IPR051044">
    <property type="entry name" value="MAG_DAG_Lipase"/>
</dbReference>
<dbReference type="Proteomes" id="UP000824130">
    <property type="component" value="Unassembled WGS sequence"/>
</dbReference>
<dbReference type="PANTHER" id="PTHR11614">
    <property type="entry name" value="PHOSPHOLIPASE-RELATED"/>
    <property type="match status" value="1"/>
</dbReference>
<dbReference type="PRINTS" id="PR00111">
    <property type="entry name" value="ABHYDROLASE"/>
</dbReference>
<organism evidence="2 3">
    <name type="scientific">Candidatus Allocopromorpha excrementipullorum</name>
    <dbReference type="NCBI Taxonomy" id="2840743"/>
    <lineage>
        <taxon>Bacteria</taxon>
        <taxon>Bacillati</taxon>
        <taxon>Bacillota</taxon>
        <taxon>Clostridia</taxon>
        <taxon>Eubacteriales</taxon>
        <taxon>Eubacteriaceae</taxon>
        <taxon>Eubacteriaceae incertae sedis</taxon>
        <taxon>Candidatus Allocopromorpha</taxon>
    </lineage>
</organism>
<dbReference type="InterPro" id="IPR022742">
    <property type="entry name" value="Hydrolase_4"/>
</dbReference>
<dbReference type="EMBL" id="DVOB01000029">
    <property type="protein sequence ID" value="HIU95311.1"/>
    <property type="molecule type" value="Genomic_DNA"/>
</dbReference>
<protein>
    <submittedName>
        <fullName evidence="2">Lysophospholipase</fullName>
    </submittedName>
</protein>
<dbReference type="InterPro" id="IPR029058">
    <property type="entry name" value="AB_hydrolase_fold"/>
</dbReference>
<sequence>MYEKFVLKKAADGEIRGYSWPVEEPDKVVCIVHGIGEYGGRFDRVAEAFRSVNMAVAALDLRGHGESLGRKGDCAPRKAVLDDVSALIEWAERQYTGKPLVLYGHSMGGNIVLDYRGRGELSDYPSAYVISAPWLRLVRPVPAPLYKVVRLLARMMPSVTIGSSIEEKLLGNPEMVKPFVENPMVHNRISLQCAVDGFEIGIALEQGEADDDGRAHSIPILLMHGSEDRICDVEGSRRIAARMKAQGEPVTYVEWEGLYHEIHNGSETSTGEEVIEAMMEWMRSL</sequence>
<dbReference type="InterPro" id="IPR000073">
    <property type="entry name" value="AB_hydrolase_1"/>
</dbReference>
<dbReference type="AlphaFoldDB" id="A0A9D1N620"/>
<feature type="domain" description="Serine aminopeptidase S33" evidence="1">
    <location>
        <begin position="24"/>
        <end position="264"/>
    </location>
</feature>
<accession>A0A9D1N620</accession>